<feature type="transmembrane region" description="Helical" evidence="1">
    <location>
        <begin position="51"/>
        <end position="69"/>
    </location>
</feature>
<dbReference type="EMBL" id="JAUHHV010000001">
    <property type="protein sequence ID" value="KAK1435431.1"/>
    <property type="molecule type" value="Genomic_DNA"/>
</dbReference>
<protein>
    <submittedName>
        <fullName evidence="2">Uncharacterized protein</fullName>
    </submittedName>
</protein>
<keyword evidence="1" id="KW-0472">Membrane</keyword>
<organism evidence="2 3">
    <name type="scientific">Tagetes erecta</name>
    <name type="common">African marigold</name>
    <dbReference type="NCBI Taxonomy" id="13708"/>
    <lineage>
        <taxon>Eukaryota</taxon>
        <taxon>Viridiplantae</taxon>
        <taxon>Streptophyta</taxon>
        <taxon>Embryophyta</taxon>
        <taxon>Tracheophyta</taxon>
        <taxon>Spermatophyta</taxon>
        <taxon>Magnoliopsida</taxon>
        <taxon>eudicotyledons</taxon>
        <taxon>Gunneridae</taxon>
        <taxon>Pentapetalae</taxon>
        <taxon>asterids</taxon>
        <taxon>campanulids</taxon>
        <taxon>Asterales</taxon>
        <taxon>Asteraceae</taxon>
        <taxon>Asteroideae</taxon>
        <taxon>Heliantheae alliance</taxon>
        <taxon>Tageteae</taxon>
        <taxon>Tagetes</taxon>
    </lineage>
</organism>
<evidence type="ECO:0000313" key="2">
    <source>
        <dbReference type="EMBL" id="KAK1435431.1"/>
    </source>
</evidence>
<gene>
    <name evidence="2" type="ORF">QVD17_01194</name>
</gene>
<evidence type="ECO:0000256" key="1">
    <source>
        <dbReference type="SAM" id="Phobius"/>
    </source>
</evidence>
<proteinExistence type="predicted"/>
<name>A0AAD8LA73_TARER</name>
<accession>A0AAD8LA73</accession>
<reference evidence="2" key="1">
    <citation type="journal article" date="2023" name="bioRxiv">
        <title>Improved chromosome-level genome assembly for marigold (Tagetes erecta).</title>
        <authorList>
            <person name="Jiang F."/>
            <person name="Yuan L."/>
            <person name="Wang S."/>
            <person name="Wang H."/>
            <person name="Xu D."/>
            <person name="Wang A."/>
            <person name="Fan W."/>
        </authorList>
    </citation>
    <scope>NUCLEOTIDE SEQUENCE</scope>
    <source>
        <strain evidence="2">WSJ</strain>
        <tissue evidence="2">Leaf</tissue>
    </source>
</reference>
<keyword evidence="3" id="KW-1185">Reference proteome</keyword>
<comment type="caution">
    <text evidence="2">The sequence shown here is derived from an EMBL/GenBank/DDBJ whole genome shotgun (WGS) entry which is preliminary data.</text>
</comment>
<sequence length="70" mass="8312">MTKIEQLYADTAILKIKFCMMKHVSLQKLLYDRSAFFRSSAKPRKDFKSKLVYSCMLCCYCLFFDYMGLV</sequence>
<keyword evidence="1" id="KW-0812">Transmembrane</keyword>
<dbReference type="Proteomes" id="UP001229421">
    <property type="component" value="Unassembled WGS sequence"/>
</dbReference>
<keyword evidence="1" id="KW-1133">Transmembrane helix</keyword>
<evidence type="ECO:0000313" key="3">
    <source>
        <dbReference type="Proteomes" id="UP001229421"/>
    </source>
</evidence>
<dbReference type="AlphaFoldDB" id="A0AAD8LA73"/>